<feature type="binding site" evidence="8">
    <location>
        <position position="237"/>
    </location>
    <ligand>
        <name>Na(+)</name>
        <dbReference type="ChEBI" id="CHEBI:29101"/>
        <label>1</label>
    </ligand>
</feature>
<evidence type="ECO:0000256" key="10">
    <source>
        <dbReference type="SAM" id="Phobius"/>
    </source>
</evidence>
<evidence type="ECO:0000256" key="9">
    <source>
        <dbReference type="SAM" id="MobiDB-lite"/>
    </source>
</evidence>
<dbReference type="InterPro" id="IPR037272">
    <property type="entry name" value="SNS_sf"/>
</dbReference>
<organism evidence="11">
    <name type="scientific">Clastoptera arizonana</name>
    <name type="common">Arizona spittle bug</name>
    <dbReference type="NCBI Taxonomy" id="38151"/>
    <lineage>
        <taxon>Eukaryota</taxon>
        <taxon>Metazoa</taxon>
        <taxon>Ecdysozoa</taxon>
        <taxon>Arthropoda</taxon>
        <taxon>Hexapoda</taxon>
        <taxon>Insecta</taxon>
        <taxon>Pterygota</taxon>
        <taxon>Neoptera</taxon>
        <taxon>Paraneoptera</taxon>
        <taxon>Hemiptera</taxon>
        <taxon>Auchenorrhyncha</taxon>
        <taxon>Cercopoidea</taxon>
        <taxon>Clastopteridae</taxon>
        <taxon>Clastoptera</taxon>
    </lineage>
</organism>
<keyword evidence="5" id="KW-0769">Symport</keyword>
<dbReference type="GO" id="GO:0005283">
    <property type="term" value="F:amino acid:sodium symporter activity"/>
    <property type="evidence" value="ECO:0007669"/>
    <property type="project" value="TreeGrafter"/>
</dbReference>
<proteinExistence type="inferred from homology"/>
<dbReference type="AlphaFoldDB" id="A0A1B6CDD0"/>
<keyword evidence="3" id="KW-0813">Transport</keyword>
<evidence type="ECO:0000256" key="4">
    <source>
        <dbReference type="ARBA" id="ARBA00022692"/>
    </source>
</evidence>
<feature type="region of interest" description="Disordered" evidence="9">
    <location>
        <begin position="32"/>
        <end position="199"/>
    </location>
</feature>
<feature type="transmembrane region" description="Helical" evidence="10">
    <location>
        <begin position="250"/>
        <end position="271"/>
    </location>
</feature>
<keyword evidence="4 10" id="KW-0812">Transmembrane</keyword>
<dbReference type="EMBL" id="GEDC01025845">
    <property type="protein sequence ID" value="JAS11453.1"/>
    <property type="molecule type" value="Transcribed_RNA"/>
</dbReference>
<comment type="subcellular location">
    <subcellularLocation>
        <location evidence="1">Membrane</location>
        <topology evidence="1">Multi-pass membrane protein</topology>
    </subcellularLocation>
</comment>
<sequence length="340" mass="38290">RLLTPSSSISNVFKNSDNTTRLPWLQRMRSLSLSSTRPERTTRRRSNSFSSVTMASKHVAPSEQDASEPSTSRPTNWLRMSMRRVRHFRLVDPPNNETPEVQEVAEEDRPRSAPVSERPRQYGRAAGRRPVSASASEGPPVTTRPSWEQRRRTAIRRHNVPTPDPETDWRTYRLSSDSSSDSEEVPTPVESPQHVAAPVSNLSSYEMTRDNQSPLGQWPHGMSSMLACLGCTVGLFNISRFAVLSVQFGANFILQFLVMSLFVGIPLFTFHASLGQLLAAGTMDMWRISPIFQGIGIALLMSQALIGVYSIVGVSWMFIYFRDSFITKQDVYPWAEPFYS</sequence>
<gene>
    <name evidence="11" type="ORF">g.11750</name>
</gene>
<feature type="binding site" evidence="8">
    <location>
        <position position="233"/>
    </location>
    <ligand>
        <name>Na(+)</name>
        <dbReference type="ChEBI" id="CHEBI:29101"/>
        <label>1</label>
    </ligand>
</feature>
<accession>A0A1B6CDD0</accession>
<evidence type="ECO:0000256" key="2">
    <source>
        <dbReference type="ARBA" id="ARBA00006459"/>
    </source>
</evidence>
<dbReference type="GO" id="GO:0046872">
    <property type="term" value="F:metal ion binding"/>
    <property type="evidence" value="ECO:0007669"/>
    <property type="project" value="UniProtKB-KW"/>
</dbReference>
<feature type="transmembrane region" description="Helical" evidence="10">
    <location>
        <begin position="218"/>
        <end position="238"/>
    </location>
</feature>
<feature type="non-terminal residue" evidence="11">
    <location>
        <position position="340"/>
    </location>
</feature>
<feature type="compositionally biased region" description="Low complexity" evidence="9">
    <location>
        <begin position="175"/>
        <end position="192"/>
    </location>
</feature>
<evidence type="ECO:0000256" key="1">
    <source>
        <dbReference type="ARBA" id="ARBA00004141"/>
    </source>
</evidence>
<keyword evidence="7 10" id="KW-0472">Membrane</keyword>
<dbReference type="PRINTS" id="PR00176">
    <property type="entry name" value="NANEUSMPORT"/>
</dbReference>
<feature type="transmembrane region" description="Helical" evidence="10">
    <location>
        <begin position="291"/>
        <end position="319"/>
    </location>
</feature>
<dbReference type="GO" id="GO:0005886">
    <property type="term" value="C:plasma membrane"/>
    <property type="evidence" value="ECO:0007669"/>
    <property type="project" value="TreeGrafter"/>
</dbReference>
<dbReference type="Pfam" id="PF00209">
    <property type="entry name" value="SNF"/>
    <property type="match status" value="1"/>
</dbReference>
<dbReference type="PANTHER" id="PTHR11616:SF323">
    <property type="entry name" value="SODIUM-DEPENDENT TRANSPORTER BEDRAGGLED"/>
    <property type="match status" value="1"/>
</dbReference>
<dbReference type="GO" id="GO:0089718">
    <property type="term" value="P:amino acid import across plasma membrane"/>
    <property type="evidence" value="ECO:0007669"/>
    <property type="project" value="TreeGrafter"/>
</dbReference>
<feature type="non-terminal residue" evidence="11">
    <location>
        <position position="1"/>
    </location>
</feature>
<evidence type="ECO:0000256" key="3">
    <source>
        <dbReference type="ARBA" id="ARBA00022448"/>
    </source>
</evidence>
<dbReference type="InterPro" id="IPR000175">
    <property type="entry name" value="Na/ntran_symport"/>
</dbReference>
<evidence type="ECO:0000256" key="7">
    <source>
        <dbReference type="ARBA" id="ARBA00023136"/>
    </source>
</evidence>
<dbReference type="PROSITE" id="PS50267">
    <property type="entry name" value="NA_NEUROTRAN_SYMP_3"/>
    <property type="match status" value="1"/>
</dbReference>
<reference evidence="11" key="1">
    <citation type="submission" date="2015-12" db="EMBL/GenBank/DDBJ databases">
        <title>De novo transcriptome assembly of four potential Pierce s Disease insect vectors from Arizona vineyards.</title>
        <authorList>
            <person name="Tassone E.E."/>
        </authorList>
    </citation>
    <scope>NUCLEOTIDE SEQUENCE</scope>
</reference>
<evidence type="ECO:0000256" key="5">
    <source>
        <dbReference type="ARBA" id="ARBA00022847"/>
    </source>
</evidence>
<feature type="binding site" evidence="8">
    <location>
        <position position="230"/>
    </location>
    <ligand>
        <name>Na(+)</name>
        <dbReference type="ChEBI" id="CHEBI:29101"/>
        <label>1</label>
    </ligand>
</feature>
<dbReference type="PANTHER" id="PTHR11616">
    <property type="entry name" value="SODIUM/CHLORIDE DEPENDENT TRANSPORTER"/>
    <property type="match status" value="1"/>
</dbReference>
<keyword evidence="6 10" id="KW-1133">Transmembrane helix</keyword>
<dbReference type="GO" id="GO:0015179">
    <property type="term" value="F:L-amino acid transmembrane transporter activity"/>
    <property type="evidence" value="ECO:0007669"/>
    <property type="project" value="TreeGrafter"/>
</dbReference>
<evidence type="ECO:0000256" key="6">
    <source>
        <dbReference type="ARBA" id="ARBA00022989"/>
    </source>
</evidence>
<evidence type="ECO:0000313" key="11">
    <source>
        <dbReference type="EMBL" id="JAS11453.1"/>
    </source>
</evidence>
<name>A0A1B6CDD0_9HEMI</name>
<keyword evidence="8" id="KW-0915">Sodium</keyword>
<comment type="similarity">
    <text evidence="2">Belongs to the sodium:neurotransmitter symporter (SNF) (TC 2.A.22) family.</text>
</comment>
<protein>
    <submittedName>
        <fullName evidence="11">Uncharacterized protein</fullName>
    </submittedName>
</protein>
<evidence type="ECO:0000256" key="8">
    <source>
        <dbReference type="PIRSR" id="PIRSR600175-1"/>
    </source>
</evidence>
<dbReference type="SUPFAM" id="SSF161070">
    <property type="entry name" value="SNF-like"/>
    <property type="match status" value="1"/>
</dbReference>
<keyword evidence="8" id="KW-0479">Metal-binding</keyword>